<comment type="caution">
    <text evidence="2">The sequence shown here is derived from an EMBL/GenBank/DDBJ whole genome shotgun (WGS) entry which is preliminary data.</text>
</comment>
<keyword evidence="3" id="KW-1185">Reference proteome</keyword>
<proteinExistence type="predicted"/>
<dbReference type="Proteomes" id="UP000738325">
    <property type="component" value="Unassembled WGS sequence"/>
</dbReference>
<dbReference type="AlphaFoldDB" id="A0A9P6RDR4"/>
<accession>A0A9P6RDR4</accession>
<dbReference type="EMBL" id="JAAAIP010000559">
    <property type="protein sequence ID" value="KAG0315147.1"/>
    <property type="molecule type" value="Genomic_DNA"/>
</dbReference>
<sequence length="92" mass="9638">PCSPSLRALSPPWSSLPSPASLSRLPASRNGASVRIVFTRLRVSAAMPVVTGTAAHVDATTRVFTITLADTAESRLTGILEPVEEPRFAGVP</sequence>
<name>A0A9P6RDR4_9FUNG</name>
<organism evidence="2 3">
    <name type="scientific">Dissophora globulifera</name>
    <dbReference type="NCBI Taxonomy" id="979702"/>
    <lineage>
        <taxon>Eukaryota</taxon>
        <taxon>Fungi</taxon>
        <taxon>Fungi incertae sedis</taxon>
        <taxon>Mucoromycota</taxon>
        <taxon>Mortierellomycotina</taxon>
        <taxon>Mortierellomycetes</taxon>
        <taxon>Mortierellales</taxon>
        <taxon>Mortierellaceae</taxon>
        <taxon>Dissophora</taxon>
    </lineage>
</organism>
<evidence type="ECO:0000313" key="3">
    <source>
        <dbReference type="Proteomes" id="UP000738325"/>
    </source>
</evidence>
<gene>
    <name evidence="2" type="ORF">BGZ99_007635</name>
</gene>
<feature type="region of interest" description="Disordered" evidence="1">
    <location>
        <begin position="1"/>
        <end position="27"/>
    </location>
</feature>
<feature type="non-terminal residue" evidence="2">
    <location>
        <position position="1"/>
    </location>
</feature>
<protein>
    <submittedName>
        <fullName evidence="2">Uncharacterized protein</fullName>
    </submittedName>
</protein>
<evidence type="ECO:0000256" key="1">
    <source>
        <dbReference type="SAM" id="MobiDB-lite"/>
    </source>
</evidence>
<reference evidence="2" key="1">
    <citation type="journal article" date="2020" name="Fungal Divers.">
        <title>Resolving the Mortierellaceae phylogeny through synthesis of multi-gene phylogenetics and phylogenomics.</title>
        <authorList>
            <person name="Vandepol N."/>
            <person name="Liber J."/>
            <person name="Desiro A."/>
            <person name="Na H."/>
            <person name="Kennedy M."/>
            <person name="Barry K."/>
            <person name="Grigoriev I.V."/>
            <person name="Miller A.N."/>
            <person name="O'Donnell K."/>
            <person name="Stajich J.E."/>
            <person name="Bonito G."/>
        </authorList>
    </citation>
    <scope>NUCLEOTIDE SEQUENCE</scope>
    <source>
        <strain evidence="2">REB-010B</strain>
    </source>
</reference>
<feature type="non-terminal residue" evidence="2">
    <location>
        <position position="92"/>
    </location>
</feature>
<evidence type="ECO:0000313" key="2">
    <source>
        <dbReference type="EMBL" id="KAG0315147.1"/>
    </source>
</evidence>